<dbReference type="Proteomes" id="UP001488838">
    <property type="component" value="Unassembled WGS sequence"/>
</dbReference>
<dbReference type="SUPFAM" id="SSF48726">
    <property type="entry name" value="Immunoglobulin"/>
    <property type="match status" value="3"/>
</dbReference>
<dbReference type="AlphaFoldDB" id="A0AAW0I400"/>
<dbReference type="InterPro" id="IPR050412">
    <property type="entry name" value="Ig-like_Receptors_ImmuneReg"/>
</dbReference>
<accession>A0AAW0I400</accession>
<dbReference type="InterPro" id="IPR013783">
    <property type="entry name" value="Ig-like_fold"/>
</dbReference>
<gene>
    <name evidence="6" type="ORF">U0070_025590</name>
</gene>
<evidence type="ECO:0000313" key="7">
    <source>
        <dbReference type="Proteomes" id="UP001488838"/>
    </source>
</evidence>
<feature type="non-terminal residue" evidence="6">
    <location>
        <position position="311"/>
    </location>
</feature>
<sequence>ILPKSVLSIWPSSVVPTRSNVTLCCVTFEQNIICDIQREGNNLDPWIPQNLRKRPSKLHSSWGVPGWFDFYLTGLEESDTGYYTCVCYGQDDPDVPLQNSDAILLLVTGHLPKPSLQAHQRRRCVTVGGNVILQCKKPDNVTAYKMFLFLKEGVSSPVQVQRSERNRADFSLRDVTPEDTGNYSCVYLQIGAPFWASHPSDLLEILVSVYACDTRLSLPSESSTFGRVATGGKVNLQCQKSHNFTQYIVFVLLKEGTSSPIQLLNSKNDMVEFTLQNVTVHDAGRYSCVYLQAEAPFRTSHPSEHLDIAGA</sequence>
<keyword evidence="1" id="KW-0732">Signal</keyword>
<comment type="caution">
    <text evidence="6">The sequence shown here is derived from an EMBL/GenBank/DDBJ whole genome shotgun (WGS) entry which is preliminary data.</text>
</comment>
<protein>
    <recommendedName>
        <fullName evidence="5">Ig-like domain-containing protein</fullName>
    </recommendedName>
</protein>
<evidence type="ECO:0000256" key="4">
    <source>
        <dbReference type="ARBA" id="ARBA00023319"/>
    </source>
</evidence>
<dbReference type="Pfam" id="PF13927">
    <property type="entry name" value="Ig_3"/>
    <property type="match status" value="1"/>
</dbReference>
<dbReference type="Gene3D" id="2.60.40.10">
    <property type="entry name" value="Immunoglobulins"/>
    <property type="match status" value="3"/>
</dbReference>
<feature type="domain" description="Ig-like" evidence="5">
    <location>
        <begin position="114"/>
        <end position="185"/>
    </location>
</feature>
<dbReference type="InterPro" id="IPR003598">
    <property type="entry name" value="Ig_sub2"/>
</dbReference>
<keyword evidence="4" id="KW-0393">Immunoglobulin domain</keyword>
<evidence type="ECO:0000256" key="1">
    <source>
        <dbReference type="ARBA" id="ARBA00022729"/>
    </source>
</evidence>
<evidence type="ECO:0000256" key="2">
    <source>
        <dbReference type="ARBA" id="ARBA00023157"/>
    </source>
</evidence>
<dbReference type="FunFam" id="2.60.40.10:FF:000049">
    <property type="entry name" value="Leukocyte immunoglobulin-like receptor subfamily B member 1"/>
    <property type="match status" value="2"/>
</dbReference>
<dbReference type="PANTHER" id="PTHR11738:SF157">
    <property type="entry name" value="T-CELL-INTERACTING, ACTIVATING RECEPTOR ON MYELOID CELLS PROTEIN 1"/>
    <property type="match status" value="1"/>
</dbReference>
<dbReference type="EMBL" id="JBBHLL010000218">
    <property type="protein sequence ID" value="KAK7809181.1"/>
    <property type="molecule type" value="Genomic_DNA"/>
</dbReference>
<dbReference type="SMART" id="SM00408">
    <property type="entry name" value="IGc2"/>
    <property type="match status" value="2"/>
</dbReference>
<keyword evidence="2" id="KW-1015">Disulfide bond</keyword>
<feature type="non-terminal residue" evidence="6">
    <location>
        <position position="1"/>
    </location>
</feature>
<dbReference type="InterPro" id="IPR007110">
    <property type="entry name" value="Ig-like_dom"/>
</dbReference>
<keyword evidence="3" id="KW-0325">Glycoprotein</keyword>
<evidence type="ECO:0000313" key="6">
    <source>
        <dbReference type="EMBL" id="KAK7809181.1"/>
    </source>
</evidence>
<dbReference type="SMART" id="SM00409">
    <property type="entry name" value="IG"/>
    <property type="match status" value="3"/>
</dbReference>
<organism evidence="6 7">
    <name type="scientific">Myodes glareolus</name>
    <name type="common">Bank vole</name>
    <name type="synonym">Clethrionomys glareolus</name>
    <dbReference type="NCBI Taxonomy" id="447135"/>
    <lineage>
        <taxon>Eukaryota</taxon>
        <taxon>Metazoa</taxon>
        <taxon>Chordata</taxon>
        <taxon>Craniata</taxon>
        <taxon>Vertebrata</taxon>
        <taxon>Euteleostomi</taxon>
        <taxon>Mammalia</taxon>
        <taxon>Eutheria</taxon>
        <taxon>Euarchontoglires</taxon>
        <taxon>Glires</taxon>
        <taxon>Rodentia</taxon>
        <taxon>Myomorpha</taxon>
        <taxon>Muroidea</taxon>
        <taxon>Cricetidae</taxon>
        <taxon>Arvicolinae</taxon>
        <taxon>Myodes</taxon>
    </lineage>
</organism>
<dbReference type="GO" id="GO:0002764">
    <property type="term" value="P:immune response-regulating signaling pathway"/>
    <property type="evidence" value="ECO:0007669"/>
    <property type="project" value="TreeGrafter"/>
</dbReference>
<feature type="domain" description="Ig-like" evidence="5">
    <location>
        <begin position="219"/>
        <end position="288"/>
    </location>
</feature>
<dbReference type="InterPro" id="IPR003599">
    <property type="entry name" value="Ig_sub"/>
</dbReference>
<dbReference type="InterPro" id="IPR036179">
    <property type="entry name" value="Ig-like_dom_sf"/>
</dbReference>
<proteinExistence type="predicted"/>
<evidence type="ECO:0000259" key="5">
    <source>
        <dbReference type="PROSITE" id="PS50835"/>
    </source>
</evidence>
<dbReference type="PROSITE" id="PS50835">
    <property type="entry name" value="IG_LIKE"/>
    <property type="match status" value="2"/>
</dbReference>
<evidence type="ECO:0000256" key="3">
    <source>
        <dbReference type="ARBA" id="ARBA00023180"/>
    </source>
</evidence>
<reference evidence="6 7" key="1">
    <citation type="journal article" date="2023" name="bioRxiv">
        <title>Conserved and derived expression patterns and positive selection on dental genes reveal complex evolutionary context of ever-growing rodent molars.</title>
        <authorList>
            <person name="Calamari Z.T."/>
            <person name="Song A."/>
            <person name="Cohen E."/>
            <person name="Akter M."/>
            <person name="Roy R.D."/>
            <person name="Hallikas O."/>
            <person name="Christensen M.M."/>
            <person name="Li P."/>
            <person name="Marangoni P."/>
            <person name="Jernvall J."/>
            <person name="Klein O.D."/>
        </authorList>
    </citation>
    <scope>NUCLEOTIDE SEQUENCE [LARGE SCALE GENOMIC DNA]</scope>
    <source>
        <strain evidence="6">V071</strain>
    </source>
</reference>
<dbReference type="GO" id="GO:0005886">
    <property type="term" value="C:plasma membrane"/>
    <property type="evidence" value="ECO:0007669"/>
    <property type="project" value="TreeGrafter"/>
</dbReference>
<dbReference type="Pfam" id="PF13895">
    <property type="entry name" value="Ig_2"/>
    <property type="match status" value="1"/>
</dbReference>
<name>A0AAW0I400_MYOGA</name>
<dbReference type="PANTHER" id="PTHR11738">
    <property type="entry name" value="MHC CLASS I NK CELL RECEPTOR"/>
    <property type="match status" value="1"/>
</dbReference>
<keyword evidence="7" id="KW-1185">Reference proteome</keyword>